<evidence type="ECO:0000313" key="8">
    <source>
        <dbReference type="Proteomes" id="UP001597042"/>
    </source>
</evidence>
<comment type="caution">
    <text evidence="7">The sequence shown here is derived from an EMBL/GenBank/DDBJ whole genome shotgun (WGS) entry which is preliminary data.</text>
</comment>
<evidence type="ECO:0000256" key="3">
    <source>
        <dbReference type="ARBA" id="ARBA00022989"/>
    </source>
</evidence>
<accession>A0ABW2ZSY9</accession>
<dbReference type="Proteomes" id="UP001597042">
    <property type="component" value="Unassembled WGS sequence"/>
</dbReference>
<sequence>MKIVRRIAMVALWTLAGVGILCGALWGATALGVVKPLIVISGSMEPEIMTGDLLIATKTDAADLAVGDVATLPSELTEHLVTHRVVAIEPAEQGYLVTMKGDANEFEDALDYTIAGQVWQPTVQIPGAGAVVARAATPAVAVPLLIGMVALLGLTWLIPAPAPTRRTPRRASATPAEAVS</sequence>
<evidence type="ECO:0000256" key="6">
    <source>
        <dbReference type="SAM" id="Phobius"/>
    </source>
</evidence>
<dbReference type="InterPro" id="IPR019533">
    <property type="entry name" value="Peptidase_S26"/>
</dbReference>
<dbReference type="InterPro" id="IPR036286">
    <property type="entry name" value="LexA/Signal_pep-like_sf"/>
</dbReference>
<dbReference type="EMBL" id="JBHTIM010000001">
    <property type="protein sequence ID" value="MFD0781725.1"/>
    <property type="molecule type" value="Genomic_DNA"/>
</dbReference>
<evidence type="ECO:0000256" key="4">
    <source>
        <dbReference type="ARBA" id="ARBA00023136"/>
    </source>
</evidence>
<feature type="transmembrane region" description="Helical" evidence="6">
    <location>
        <begin position="140"/>
        <end position="160"/>
    </location>
</feature>
<reference evidence="8" key="1">
    <citation type="journal article" date="2019" name="Int. J. Syst. Evol. Microbiol.">
        <title>The Global Catalogue of Microorganisms (GCM) 10K type strain sequencing project: providing services to taxonomists for standard genome sequencing and annotation.</title>
        <authorList>
            <consortium name="The Broad Institute Genomics Platform"/>
            <consortium name="The Broad Institute Genome Sequencing Center for Infectious Disease"/>
            <person name="Wu L."/>
            <person name="Ma J."/>
        </authorList>
    </citation>
    <scope>NUCLEOTIDE SEQUENCE [LARGE SCALE GENOMIC DNA]</scope>
    <source>
        <strain evidence="8">CCUG 50754</strain>
    </source>
</reference>
<keyword evidence="7" id="KW-0378">Hydrolase</keyword>
<dbReference type="PRINTS" id="PR00728">
    <property type="entry name" value="SIGNALPTASE"/>
</dbReference>
<dbReference type="PANTHER" id="PTHR10806">
    <property type="entry name" value="SIGNAL PEPTIDASE COMPLEX CATALYTIC SUBUNIT SEC11"/>
    <property type="match status" value="1"/>
</dbReference>
<dbReference type="CDD" id="cd06530">
    <property type="entry name" value="S26_SPase_I"/>
    <property type="match status" value="1"/>
</dbReference>
<keyword evidence="2 6" id="KW-0812">Transmembrane</keyword>
<dbReference type="GO" id="GO:0009003">
    <property type="term" value="F:signal peptidase activity"/>
    <property type="evidence" value="ECO:0007669"/>
    <property type="project" value="UniProtKB-EC"/>
</dbReference>
<keyword evidence="8" id="KW-1185">Reference proteome</keyword>
<evidence type="ECO:0000256" key="1">
    <source>
        <dbReference type="ARBA" id="ARBA00004370"/>
    </source>
</evidence>
<dbReference type="NCBIfam" id="TIGR02228">
    <property type="entry name" value="sigpep_I_arch"/>
    <property type="match status" value="1"/>
</dbReference>
<dbReference type="InterPro" id="IPR001733">
    <property type="entry name" value="Peptidase_S26B"/>
</dbReference>
<organism evidence="7 8">
    <name type="scientific">Microbacterium koreense</name>
    <dbReference type="NCBI Taxonomy" id="323761"/>
    <lineage>
        <taxon>Bacteria</taxon>
        <taxon>Bacillati</taxon>
        <taxon>Actinomycetota</taxon>
        <taxon>Actinomycetes</taxon>
        <taxon>Micrococcales</taxon>
        <taxon>Microbacteriaceae</taxon>
        <taxon>Microbacterium</taxon>
    </lineage>
</organism>
<dbReference type="RefSeq" id="WP_378749300.1">
    <property type="nucleotide sequence ID" value="NZ_JBHSSV010000001.1"/>
</dbReference>
<proteinExistence type="predicted"/>
<evidence type="ECO:0000313" key="7">
    <source>
        <dbReference type="EMBL" id="MFD0781725.1"/>
    </source>
</evidence>
<dbReference type="EC" id="3.4.21.89" evidence="5"/>
<protein>
    <recommendedName>
        <fullName evidence="5">Signal peptidase I</fullName>
        <ecNumber evidence="5">3.4.21.89</ecNumber>
    </recommendedName>
</protein>
<keyword evidence="4 6" id="KW-0472">Membrane</keyword>
<dbReference type="SUPFAM" id="SSF51306">
    <property type="entry name" value="LexA/Signal peptidase"/>
    <property type="match status" value="1"/>
</dbReference>
<dbReference type="PANTHER" id="PTHR10806:SF6">
    <property type="entry name" value="SIGNAL PEPTIDASE COMPLEX CATALYTIC SUBUNIT SEC11"/>
    <property type="match status" value="1"/>
</dbReference>
<evidence type="ECO:0000256" key="2">
    <source>
        <dbReference type="ARBA" id="ARBA00022692"/>
    </source>
</evidence>
<keyword evidence="3 6" id="KW-1133">Transmembrane helix</keyword>
<comment type="subcellular location">
    <subcellularLocation>
        <location evidence="1">Membrane</location>
    </subcellularLocation>
</comment>
<name>A0ABW2ZSY9_9MICO</name>
<evidence type="ECO:0000256" key="5">
    <source>
        <dbReference type="NCBIfam" id="TIGR02228"/>
    </source>
</evidence>
<gene>
    <name evidence="7" type="ORF">ACFQZV_10520</name>
</gene>